<dbReference type="Gene3D" id="3.20.20.370">
    <property type="entry name" value="Glycoside hydrolase/deacetylase"/>
    <property type="match status" value="1"/>
</dbReference>
<dbReference type="PANTHER" id="PTHR31609">
    <property type="entry name" value="YDJC DEACETYLASE FAMILY MEMBER"/>
    <property type="match status" value="1"/>
</dbReference>
<keyword evidence="7" id="KW-1185">Reference proteome</keyword>
<dbReference type="GO" id="GO:0005975">
    <property type="term" value="P:carbohydrate metabolic process"/>
    <property type="evidence" value="ECO:0007669"/>
    <property type="project" value="InterPro"/>
</dbReference>
<evidence type="ECO:0000256" key="2">
    <source>
        <dbReference type="ARBA" id="ARBA00022723"/>
    </source>
</evidence>
<comment type="cofactor">
    <cofactor evidence="1">
        <name>Mg(2+)</name>
        <dbReference type="ChEBI" id="CHEBI:18420"/>
    </cofactor>
</comment>
<evidence type="ECO:0000313" key="6">
    <source>
        <dbReference type="EMBL" id="QEL15039.1"/>
    </source>
</evidence>
<evidence type="ECO:0000313" key="7">
    <source>
        <dbReference type="Proteomes" id="UP000324974"/>
    </source>
</evidence>
<evidence type="ECO:0000256" key="1">
    <source>
        <dbReference type="ARBA" id="ARBA00001946"/>
    </source>
</evidence>
<evidence type="ECO:0000256" key="5">
    <source>
        <dbReference type="ARBA" id="ARBA00023277"/>
    </source>
</evidence>
<dbReference type="GO" id="GO:0016787">
    <property type="term" value="F:hydrolase activity"/>
    <property type="evidence" value="ECO:0007669"/>
    <property type="project" value="UniProtKB-KW"/>
</dbReference>
<dbReference type="KEGG" id="lrs:PX52LOC_01945"/>
<evidence type="ECO:0000256" key="3">
    <source>
        <dbReference type="ARBA" id="ARBA00022801"/>
    </source>
</evidence>
<gene>
    <name evidence="6" type="ORF">PX52LOC_01945</name>
</gene>
<proteinExistence type="predicted"/>
<dbReference type="Proteomes" id="UP000324974">
    <property type="component" value="Chromosome"/>
</dbReference>
<organism evidence="6 7">
    <name type="scientific">Limnoglobus roseus</name>
    <dbReference type="NCBI Taxonomy" id="2598579"/>
    <lineage>
        <taxon>Bacteria</taxon>
        <taxon>Pseudomonadati</taxon>
        <taxon>Planctomycetota</taxon>
        <taxon>Planctomycetia</taxon>
        <taxon>Gemmatales</taxon>
        <taxon>Gemmataceae</taxon>
        <taxon>Limnoglobus</taxon>
    </lineage>
</organism>
<dbReference type="AlphaFoldDB" id="A0A5C1A700"/>
<dbReference type="InterPro" id="IPR006879">
    <property type="entry name" value="YdjC-like"/>
</dbReference>
<dbReference type="GO" id="GO:0046872">
    <property type="term" value="F:metal ion binding"/>
    <property type="evidence" value="ECO:0007669"/>
    <property type="project" value="UniProtKB-KW"/>
</dbReference>
<name>A0A5C1A700_9BACT</name>
<accession>A0A5C1A700</accession>
<dbReference type="OrthoDB" id="9774177at2"/>
<dbReference type="Pfam" id="PF04794">
    <property type="entry name" value="YdjC"/>
    <property type="match status" value="1"/>
</dbReference>
<keyword evidence="3" id="KW-0378">Hydrolase</keyword>
<sequence length="297" mass="32493">MAPRYMLVTADDFGIGVETSRGILDLAARGVVTSTVLLVNSPYAEESVRIWKALGCPVELGWHPCLTLDAPVLSPGRVPSLVDADGRFQPLGSLLKKLLRGQVQASEIEAELQAQYDRFREMVGHAPMNVNAHHHVHIFRPVGEILGRILAAQSRQPFVRRVVESRRTLALVPGARIKRAVLSRFGRRASGTPFPGNDRLIGVTNPPFVHHPKFFTRWVSRCTGRMVELTCHPGYLDAAIDGRDGTLADGQLHRRAAELERLRDPSFFRAAHAAGFTLVNAAGLTQSLGGVPLKQAA</sequence>
<reference evidence="7" key="1">
    <citation type="submission" date="2019-08" db="EMBL/GenBank/DDBJ databases">
        <title>Limnoglobus roseus gen. nov., sp. nov., a novel freshwater planctomycete with a giant genome from the family Gemmataceae.</title>
        <authorList>
            <person name="Kulichevskaya I.S."/>
            <person name="Naumoff D.G."/>
            <person name="Miroshnikov K."/>
            <person name="Ivanova A."/>
            <person name="Philippov D.A."/>
            <person name="Hakobyan A."/>
            <person name="Rijpstra I.C."/>
            <person name="Sinninghe Damste J.S."/>
            <person name="Liesack W."/>
            <person name="Dedysh S.N."/>
        </authorList>
    </citation>
    <scope>NUCLEOTIDE SEQUENCE [LARGE SCALE GENOMIC DNA]</scope>
    <source>
        <strain evidence="7">PX52</strain>
    </source>
</reference>
<dbReference type="SUPFAM" id="SSF88713">
    <property type="entry name" value="Glycoside hydrolase/deacetylase"/>
    <property type="match status" value="1"/>
</dbReference>
<dbReference type="InterPro" id="IPR011330">
    <property type="entry name" value="Glyco_hydro/deAcase_b/a-brl"/>
</dbReference>
<protein>
    <submittedName>
        <fullName evidence="6">ChbG/HpnK family deacetylase</fullName>
    </submittedName>
</protein>
<keyword evidence="2" id="KW-0479">Metal-binding</keyword>
<keyword evidence="5" id="KW-0119">Carbohydrate metabolism</keyword>
<dbReference type="RefSeq" id="WP_149109887.1">
    <property type="nucleotide sequence ID" value="NZ_CP042425.1"/>
</dbReference>
<dbReference type="PANTHER" id="PTHR31609:SF1">
    <property type="entry name" value="CARBOHYDRATE DEACETYLASE"/>
    <property type="match status" value="1"/>
</dbReference>
<dbReference type="EMBL" id="CP042425">
    <property type="protein sequence ID" value="QEL15039.1"/>
    <property type="molecule type" value="Genomic_DNA"/>
</dbReference>
<evidence type="ECO:0000256" key="4">
    <source>
        <dbReference type="ARBA" id="ARBA00022842"/>
    </source>
</evidence>
<dbReference type="GO" id="GO:0019213">
    <property type="term" value="F:deacetylase activity"/>
    <property type="evidence" value="ECO:0007669"/>
    <property type="project" value="TreeGrafter"/>
</dbReference>
<keyword evidence="4" id="KW-0460">Magnesium</keyword>